<feature type="region of interest" description="Disordered" evidence="1">
    <location>
        <begin position="1"/>
        <end position="29"/>
    </location>
</feature>
<dbReference type="EMBL" id="HG994365">
    <property type="protein sequence ID" value="CAF2069135.1"/>
    <property type="molecule type" value="Genomic_DNA"/>
</dbReference>
<proteinExistence type="predicted"/>
<accession>A0A816R7G6</accession>
<evidence type="ECO:0000256" key="1">
    <source>
        <dbReference type="SAM" id="MobiDB-lite"/>
    </source>
</evidence>
<dbReference type="AlphaFoldDB" id="A0A816R7G6"/>
<dbReference type="Proteomes" id="UP001295469">
    <property type="component" value="Chromosome C01"/>
</dbReference>
<feature type="compositionally biased region" description="Polar residues" evidence="1">
    <location>
        <begin position="1"/>
        <end position="14"/>
    </location>
</feature>
<evidence type="ECO:0000313" key="2">
    <source>
        <dbReference type="EMBL" id="CAF2069135.1"/>
    </source>
</evidence>
<protein>
    <submittedName>
        <fullName evidence="2">(rape) hypothetical protein</fullName>
    </submittedName>
</protein>
<sequence length="110" mass="12093">MRSSKFQGASFSDGTESKSNRRNAAKPALQRTATLSTLATEIVRISYGKYTCVDLKDHKYVIYTSCKRTKIVSINPHQTKLASASPTSSCKPFSIIPPLTCPRPPFGQKP</sequence>
<organism evidence="2">
    <name type="scientific">Brassica napus</name>
    <name type="common">Rape</name>
    <dbReference type="NCBI Taxonomy" id="3708"/>
    <lineage>
        <taxon>Eukaryota</taxon>
        <taxon>Viridiplantae</taxon>
        <taxon>Streptophyta</taxon>
        <taxon>Embryophyta</taxon>
        <taxon>Tracheophyta</taxon>
        <taxon>Spermatophyta</taxon>
        <taxon>Magnoliopsida</taxon>
        <taxon>eudicotyledons</taxon>
        <taxon>Gunneridae</taxon>
        <taxon>Pentapetalae</taxon>
        <taxon>rosids</taxon>
        <taxon>malvids</taxon>
        <taxon>Brassicales</taxon>
        <taxon>Brassicaceae</taxon>
        <taxon>Brassiceae</taxon>
        <taxon>Brassica</taxon>
    </lineage>
</organism>
<gene>
    <name evidence="2" type="ORF">DARMORV10_C01P09990.1</name>
</gene>
<reference evidence="2" key="1">
    <citation type="submission" date="2021-01" db="EMBL/GenBank/DDBJ databases">
        <authorList>
            <consortium name="Genoscope - CEA"/>
            <person name="William W."/>
        </authorList>
    </citation>
    <scope>NUCLEOTIDE SEQUENCE</scope>
</reference>
<name>A0A816R7G6_BRANA</name>